<comment type="subcellular location">
    <subcellularLocation>
        <location evidence="1">Periplasm</location>
    </subcellularLocation>
</comment>
<dbReference type="Proteomes" id="UP000046176">
    <property type="component" value="Unassembled WGS sequence"/>
</dbReference>
<dbReference type="InterPro" id="IPR023765">
    <property type="entry name" value="SBP_5_CS"/>
</dbReference>
<dbReference type="EMBL" id="CCRH01000003">
    <property type="protein sequence ID" value="CDZ32488.1"/>
    <property type="molecule type" value="Genomic_DNA"/>
</dbReference>
<dbReference type="GO" id="GO:1904680">
    <property type="term" value="F:peptide transmembrane transporter activity"/>
    <property type="evidence" value="ECO:0007669"/>
    <property type="project" value="TreeGrafter"/>
</dbReference>
<feature type="signal peptide" evidence="4">
    <location>
        <begin position="1"/>
        <end position="26"/>
    </location>
</feature>
<dbReference type="Gene3D" id="3.40.190.10">
    <property type="entry name" value="Periplasmic binding protein-like II"/>
    <property type="match status" value="1"/>
</dbReference>
<dbReference type="InterPro" id="IPR030678">
    <property type="entry name" value="Peptide/Ni-bd"/>
</dbReference>
<gene>
    <name evidence="6" type="ORF">NGAL_HAMBI1145_12590</name>
</gene>
<dbReference type="GO" id="GO:0015833">
    <property type="term" value="P:peptide transport"/>
    <property type="evidence" value="ECO:0007669"/>
    <property type="project" value="TreeGrafter"/>
</dbReference>
<dbReference type="Pfam" id="PF00496">
    <property type="entry name" value="SBP_bac_5"/>
    <property type="match status" value="1"/>
</dbReference>
<accession>A0A0T7FBU3</accession>
<comment type="similarity">
    <text evidence="2">Belongs to the bacterial solute-binding protein 5 family.</text>
</comment>
<evidence type="ECO:0000259" key="5">
    <source>
        <dbReference type="Pfam" id="PF00496"/>
    </source>
</evidence>
<dbReference type="InterPro" id="IPR039424">
    <property type="entry name" value="SBP_5"/>
</dbReference>
<reference evidence="6 7" key="1">
    <citation type="submission" date="2014-08" db="EMBL/GenBank/DDBJ databases">
        <authorList>
            <person name="Chen Y.-H."/>
        </authorList>
    </citation>
    <scope>NUCLEOTIDE SEQUENCE [LARGE SCALE GENOMIC DNA]</scope>
</reference>
<proteinExistence type="inferred from homology"/>
<dbReference type="Gene3D" id="3.90.76.10">
    <property type="entry name" value="Dipeptide-binding Protein, Domain 1"/>
    <property type="match status" value="1"/>
</dbReference>
<keyword evidence="3 4" id="KW-0732">Signal</keyword>
<evidence type="ECO:0000256" key="4">
    <source>
        <dbReference type="SAM" id="SignalP"/>
    </source>
</evidence>
<dbReference type="PROSITE" id="PS01040">
    <property type="entry name" value="SBP_BACTERIAL_5"/>
    <property type="match status" value="1"/>
</dbReference>
<dbReference type="PANTHER" id="PTHR30290:SF38">
    <property type="entry name" value="D,D-DIPEPTIDE-BINDING PERIPLASMIC PROTEIN DDPA-RELATED"/>
    <property type="match status" value="1"/>
</dbReference>
<protein>
    <submittedName>
        <fullName evidence="6">ABC-type dipeptide transport system, periplasmic component</fullName>
    </submittedName>
</protein>
<name>A0A0T7FBU3_NEOGA</name>
<evidence type="ECO:0000256" key="3">
    <source>
        <dbReference type="ARBA" id="ARBA00022729"/>
    </source>
</evidence>
<evidence type="ECO:0000313" key="6">
    <source>
        <dbReference type="EMBL" id="CDZ32488.1"/>
    </source>
</evidence>
<dbReference type="AlphaFoldDB" id="A0A0T7FBU3"/>
<dbReference type="InterPro" id="IPR000914">
    <property type="entry name" value="SBP_5_dom"/>
</dbReference>
<dbReference type="GO" id="GO:0043190">
    <property type="term" value="C:ATP-binding cassette (ABC) transporter complex"/>
    <property type="evidence" value="ECO:0007669"/>
    <property type="project" value="InterPro"/>
</dbReference>
<feature type="domain" description="Solute-binding protein family 5" evidence="5">
    <location>
        <begin position="72"/>
        <end position="440"/>
    </location>
</feature>
<sequence>MKIQSLLKTTAAIALLATTAAGTAMAQDKTMRVRVNADIRSTDPGVNRDANSDAIVLHMVEGLVGYKDDASIAPLLAKSVDMSPDGKTYTFKLRDGLKFSNGEPLTSADVLSSWQRYVDPKTAWRCLKDVTGSGVANVTNVAAPDVATVVFTLEKPTSLFLATIARTDCGGTGIYHKSSLDAQGKWVKPIGTGPFMLQEWRSGQYVQLAANPNYVSPGGERTGYVGDKTPKIAATRFMVIPDDAAAKAALYSGDIDVLSDVNNADVEELSGSDKLKVDKVASMGLTSLLFQTRDPLLKDVRIRKALLLSLDIAQISEALTNGQSPANLSVIPVPSPYSGKLQKEIPARNLDEAKKLLADAGYKGQPIKWLATKFYPSLFDAAVLVQAMAQEAGINIEIETLDWATLLDRYTAGNYSAMSFTYSARLDPSLSYDMVSGSKDKSPNKVWDNPEGLKLIAETTTIGDAKERQALFDKLEGMIRADVPLIPLYSGTRIGAVRANVEGYKTWPVGYPRMWGVSFAQGK</sequence>
<dbReference type="RefSeq" id="WP_046665528.1">
    <property type="nucleotide sequence ID" value="NZ_CCRH01000003.1"/>
</dbReference>
<evidence type="ECO:0000256" key="1">
    <source>
        <dbReference type="ARBA" id="ARBA00004418"/>
    </source>
</evidence>
<dbReference type="GO" id="GO:0030288">
    <property type="term" value="C:outer membrane-bounded periplasmic space"/>
    <property type="evidence" value="ECO:0007669"/>
    <property type="project" value="UniProtKB-ARBA"/>
</dbReference>
<dbReference type="OrthoDB" id="9803988at2"/>
<evidence type="ECO:0000256" key="2">
    <source>
        <dbReference type="ARBA" id="ARBA00005695"/>
    </source>
</evidence>
<dbReference type="Gene3D" id="3.10.105.10">
    <property type="entry name" value="Dipeptide-binding Protein, Domain 3"/>
    <property type="match status" value="1"/>
</dbReference>
<organism evidence="6 7">
    <name type="scientific">Neorhizobium galegae bv. officinalis</name>
    <dbReference type="NCBI Taxonomy" id="323656"/>
    <lineage>
        <taxon>Bacteria</taxon>
        <taxon>Pseudomonadati</taxon>
        <taxon>Pseudomonadota</taxon>
        <taxon>Alphaproteobacteria</taxon>
        <taxon>Hyphomicrobiales</taxon>
        <taxon>Rhizobiaceae</taxon>
        <taxon>Rhizobium/Agrobacterium group</taxon>
        <taxon>Neorhizobium</taxon>
    </lineage>
</organism>
<dbReference type="PANTHER" id="PTHR30290">
    <property type="entry name" value="PERIPLASMIC BINDING COMPONENT OF ABC TRANSPORTER"/>
    <property type="match status" value="1"/>
</dbReference>
<dbReference type="SUPFAM" id="SSF53850">
    <property type="entry name" value="Periplasmic binding protein-like II"/>
    <property type="match status" value="1"/>
</dbReference>
<dbReference type="PIRSF" id="PIRSF002741">
    <property type="entry name" value="MppA"/>
    <property type="match status" value="1"/>
</dbReference>
<feature type="chain" id="PRO_5006682015" evidence="4">
    <location>
        <begin position="27"/>
        <end position="523"/>
    </location>
</feature>
<evidence type="ECO:0000313" key="7">
    <source>
        <dbReference type="Proteomes" id="UP000046176"/>
    </source>
</evidence>